<evidence type="ECO:0000313" key="3">
    <source>
        <dbReference type="Ensembl" id="ENSBJAP00000011549.1"/>
    </source>
</evidence>
<dbReference type="Proteomes" id="UP000694555">
    <property type="component" value="Unplaced"/>
</dbReference>
<organism evidence="3 4">
    <name type="scientific">Buteo japonicus</name>
    <dbReference type="NCBI Taxonomy" id="224669"/>
    <lineage>
        <taxon>Eukaryota</taxon>
        <taxon>Metazoa</taxon>
        <taxon>Chordata</taxon>
        <taxon>Craniata</taxon>
        <taxon>Vertebrata</taxon>
        <taxon>Euteleostomi</taxon>
        <taxon>Archelosauria</taxon>
        <taxon>Archosauria</taxon>
        <taxon>Dinosauria</taxon>
        <taxon>Saurischia</taxon>
        <taxon>Theropoda</taxon>
        <taxon>Coelurosauria</taxon>
        <taxon>Aves</taxon>
        <taxon>Neognathae</taxon>
        <taxon>Neoaves</taxon>
        <taxon>Telluraves</taxon>
        <taxon>Accipitrimorphae</taxon>
        <taxon>Accipitriformes</taxon>
        <taxon>Accipitridae</taxon>
        <taxon>Accipitrinae</taxon>
        <taxon>Buteo</taxon>
    </lineage>
</organism>
<dbReference type="GO" id="GO:0007005">
    <property type="term" value="P:mitochondrion organization"/>
    <property type="evidence" value="ECO:0007669"/>
    <property type="project" value="InterPro"/>
</dbReference>
<feature type="coiled-coil region" evidence="1">
    <location>
        <begin position="518"/>
        <end position="587"/>
    </location>
</feature>
<protein>
    <submittedName>
        <fullName evidence="3">Centrosomal protein 89</fullName>
    </submittedName>
</protein>
<evidence type="ECO:0000313" key="4">
    <source>
        <dbReference type="Proteomes" id="UP000694555"/>
    </source>
</evidence>
<feature type="coiled-coil region" evidence="1">
    <location>
        <begin position="680"/>
        <end position="707"/>
    </location>
</feature>
<dbReference type="PANTHER" id="PTHR36170">
    <property type="entry name" value="CENTROSOMAL PROTEIN OF 89 KDA"/>
    <property type="match status" value="1"/>
</dbReference>
<dbReference type="GO" id="GO:0097539">
    <property type="term" value="C:ciliary transition fiber"/>
    <property type="evidence" value="ECO:0007669"/>
    <property type="project" value="TreeGrafter"/>
</dbReference>
<feature type="coiled-coil region" evidence="1">
    <location>
        <begin position="251"/>
        <end position="328"/>
    </location>
</feature>
<reference evidence="3" key="1">
    <citation type="submission" date="2025-08" db="UniProtKB">
        <authorList>
            <consortium name="Ensembl"/>
        </authorList>
    </citation>
    <scope>IDENTIFICATION</scope>
</reference>
<dbReference type="Ensembl" id="ENSBJAT00000011878.1">
    <property type="protein sequence ID" value="ENSBJAP00000011549.1"/>
    <property type="gene ID" value="ENSBJAG00000007823.1"/>
</dbReference>
<dbReference type="GO" id="GO:0005814">
    <property type="term" value="C:centriole"/>
    <property type="evidence" value="ECO:0007669"/>
    <property type="project" value="InterPro"/>
</dbReference>
<name>A0A8C0HKI9_9AVES</name>
<accession>A0A8C0HKI9</accession>
<reference evidence="3" key="2">
    <citation type="submission" date="2025-09" db="UniProtKB">
        <authorList>
            <consortium name="Ensembl"/>
        </authorList>
    </citation>
    <scope>IDENTIFICATION</scope>
</reference>
<sequence>MAFSFRRGRKGPFKHIAHGLVPAATIAPKPAVPRTPPPRSPNPSPERPRSALAAAILATTLTGRTVAIPQPRQRSLSESDSTYVEQECFEPYATVTELRMGPNWKLDGSDRSPVQSLEISGNYREDEDMDTYLSDADKEAESSCQSNEKRGESFSTNAIYAVPCKNKKVGFSNVLFPLQCFNMLMQILITSKAFHSLLTLQRFIQFLFHMLPFVAYLLLHELDMSIRARQAWENMTKEKFRELKQENWSLNKAYQAMVQQFEGTKQQMEEQQLKLKRLEQENRRLKEAAEKAHREEEATELLFLRQQAQELVDENDALKMTVHRLNVELSRYQTKFRPLSQEEVRILVIKELDMKYLSPLLLAYEDRIREKEDLNLEHEDMKNFKLRVEELVKENEDLHEQLNKNNFITPAEWQQLQTQAKLVLEENGLLMEQLEIQQAKAKDSHRQHVQEASKLTKQIIILEDKKQSQEEEIAEYQKQLEALRSTCEELKAKLDSRIAAEEHFALVNDLKSHLQQEQEKKRCEVEDLMGKIASLQAQNKKLLLEKNNFMADNKILETEMEMTQKTNRRLKKKIGLLKLQLEEAVEKEVAAHHYLTNLIGLVEKIARERDNLIFLAKCLENENHGVLNKIVEGSLRLGRLEEKVKLYKKKAAGKLGDISLKMTEQEKEFAGKTAQYQQEMKHLQHLLQDRQETLDEVLQQKRKVEGELEIIWESTSKENRRMRELLHKSLRKNNTWNTVTVHEPHLDESSQKDLVYGHDFSYCDVKPSSPTKNEIQE</sequence>
<evidence type="ECO:0000256" key="2">
    <source>
        <dbReference type="SAM" id="MobiDB-lite"/>
    </source>
</evidence>
<dbReference type="GO" id="GO:0007268">
    <property type="term" value="P:chemical synaptic transmission"/>
    <property type="evidence" value="ECO:0007669"/>
    <property type="project" value="InterPro"/>
</dbReference>
<feature type="region of interest" description="Disordered" evidence="2">
    <location>
        <begin position="14"/>
        <end position="49"/>
    </location>
</feature>
<dbReference type="PANTHER" id="PTHR36170:SF1">
    <property type="entry name" value="CENTROSOMAL PROTEIN OF 89 KDA"/>
    <property type="match status" value="1"/>
</dbReference>
<keyword evidence="1" id="KW-0175">Coiled coil</keyword>
<dbReference type="GO" id="GO:0045202">
    <property type="term" value="C:synapse"/>
    <property type="evidence" value="ECO:0007669"/>
    <property type="project" value="GOC"/>
</dbReference>
<evidence type="ECO:0000256" key="1">
    <source>
        <dbReference type="SAM" id="Coils"/>
    </source>
</evidence>
<dbReference type="InterPro" id="IPR033545">
    <property type="entry name" value="CEP89"/>
</dbReference>
<dbReference type="GO" id="GO:0060271">
    <property type="term" value="P:cilium assembly"/>
    <property type="evidence" value="ECO:0007669"/>
    <property type="project" value="InterPro"/>
</dbReference>
<feature type="compositionally biased region" description="Pro residues" evidence="2">
    <location>
        <begin position="30"/>
        <end position="45"/>
    </location>
</feature>
<dbReference type="AlphaFoldDB" id="A0A8C0HKI9"/>
<feature type="coiled-coil region" evidence="1">
    <location>
        <begin position="431"/>
        <end position="493"/>
    </location>
</feature>
<keyword evidence="4" id="KW-1185">Reference proteome</keyword>
<proteinExistence type="predicted"/>